<sequence length="664" mass="72610">MTTAYTRLDDPSDAEHYSPFLNRTSDGDAQTDPSKGDSEEDEKPVAFGSFGHRRTPSLRKIFSLRFLRRLVGWPGVAILGQLILQTLAWGFFALLQVKGAIAPPHRLVIWANANPHTLQWITTQLSTILSFFSTLLFSWAIRQSITLHLRGDGMSLVAFISYIRISSRALIFNRRNVKLSLMAVLIIILTGVQTAGWSALITPHNIVKETPLLGQEIDVSSSSLTLNDRVVEDCAVNGTKSAAFLVGQTESGYTALKGKFGIPATFMVLDQSFNVSTGMVCGILPLTLQPMNASTWFRGATAVQAIVEPAWRLPRGLTTTYSLVQQGLTADVSCHFWQGDADPFAPPVFLDSGTYKASTFDGQRLDSTKVSEQEEIFIAKLASTCPGVLNLTRAYTRSDAPDYILMIACPTADTMQLVFNANWNGTYWFLDTTVCDLTPRITQVRVSYSDTINITSMVSNSTKLDIMGAPSTAAAQTLYQMAYFSQAIVTNAMGDKLQSFILEADGTTYTNNTVLRSLETYIRGVTEFSSTVFRACLSSHENFMSSLPSSAKINITEGMHYTQTIGWKRSAPGITFLQLLPGAVIALVTIYAVVVAVAVHFEDERGEYYFDPSDAMHLVAASAAGGMDHVFKSITEKDLDAAADINVYLGNIPGRGPGLVRSRT</sequence>
<keyword evidence="2" id="KW-1133">Transmembrane helix</keyword>
<accession>A0AAW0A2D5</accession>
<evidence type="ECO:0000313" key="3">
    <source>
        <dbReference type="EMBL" id="KAK7000309.1"/>
    </source>
</evidence>
<dbReference type="EMBL" id="JAWWNJ010000089">
    <property type="protein sequence ID" value="KAK7000309.1"/>
    <property type="molecule type" value="Genomic_DNA"/>
</dbReference>
<evidence type="ECO:0000256" key="2">
    <source>
        <dbReference type="SAM" id="Phobius"/>
    </source>
</evidence>
<name>A0AAW0A2D5_9AGAR</name>
<feature type="transmembrane region" description="Helical" evidence="2">
    <location>
        <begin position="179"/>
        <end position="200"/>
    </location>
</feature>
<keyword evidence="2" id="KW-0472">Membrane</keyword>
<feature type="compositionally biased region" description="Basic and acidic residues" evidence="1">
    <location>
        <begin position="7"/>
        <end position="16"/>
    </location>
</feature>
<protein>
    <submittedName>
        <fullName evidence="3">Uncharacterized protein</fullName>
    </submittedName>
</protein>
<evidence type="ECO:0000256" key="1">
    <source>
        <dbReference type="SAM" id="MobiDB-lite"/>
    </source>
</evidence>
<dbReference type="AlphaFoldDB" id="A0AAW0A2D5"/>
<feature type="transmembrane region" description="Helical" evidence="2">
    <location>
        <begin position="117"/>
        <end position="141"/>
    </location>
</feature>
<reference evidence="3 4" key="1">
    <citation type="journal article" date="2024" name="J Genomics">
        <title>Draft genome sequencing and assembly of Favolaschia claudopus CIRM-BRFM 2984 isolated from oak limbs.</title>
        <authorList>
            <person name="Navarro D."/>
            <person name="Drula E."/>
            <person name="Chaduli D."/>
            <person name="Cazenave R."/>
            <person name="Ahrendt S."/>
            <person name="Wang J."/>
            <person name="Lipzen A."/>
            <person name="Daum C."/>
            <person name="Barry K."/>
            <person name="Grigoriev I.V."/>
            <person name="Favel A."/>
            <person name="Rosso M.N."/>
            <person name="Martin F."/>
        </authorList>
    </citation>
    <scope>NUCLEOTIDE SEQUENCE [LARGE SCALE GENOMIC DNA]</scope>
    <source>
        <strain evidence="3 4">CIRM-BRFM 2984</strain>
    </source>
</reference>
<feature type="region of interest" description="Disordered" evidence="1">
    <location>
        <begin position="1"/>
        <end position="50"/>
    </location>
</feature>
<organism evidence="3 4">
    <name type="scientific">Favolaschia claudopus</name>
    <dbReference type="NCBI Taxonomy" id="2862362"/>
    <lineage>
        <taxon>Eukaryota</taxon>
        <taxon>Fungi</taxon>
        <taxon>Dikarya</taxon>
        <taxon>Basidiomycota</taxon>
        <taxon>Agaricomycotina</taxon>
        <taxon>Agaricomycetes</taxon>
        <taxon>Agaricomycetidae</taxon>
        <taxon>Agaricales</taxon>
        <taxon>Marasmiineae</taxon>
        <taxon>Mycenaceae</taxon>
        <taxon>Favolaschia</taxon>
    </lineage>
</organism>
<keyword evidence="4" id="KW-1185">Reference proteome</keyword>
<dbReference type="Proteomes" id="UP001362999">
    <property type="component" value="Unassembled WGS sequence"/>
</dbReference>
<keyword evidence="2" id="KW-0812">Transmembrane</keyword>
<evidence type="ECO:0000313" key="4">
    <source>
        <dbReference type="Proteomes" id="UP001362999"/>
    </source>
</evidence>
<gene>
    <name evidence="3" type="ORF">R3P38DRAFT_2733280</name>
</gene>
<comment type="caution">
    <text evidence="3">The sequence shown here is derived from an EMBL/GenBank/DDBJ whole genome shotgun (WGS) entry which is preliminary data.</text>
</comment>
<proteinExistence type="predicted"/>
<feature type="compositionally biased region" description="Polar residues" evidence="1">
    <location>
        <begin position="21"/>
        <end position="33"/>
    </location>
</feature>
<feature type="transmembrane region" description="Helical" evidence="2">
    <location>
        <begin position="70"/>
        <end position="97"/>
    </location>
</feature>
<feature type="transmembrane region" description="Helical" evidence="2">
    <location>
        <begin position="576"/>
        <end position="601"/>
    </location>
</feature>